<reference evidence="1 2" key="1">
    <citation type="submission" date="2019-03" db="EMBL/GenBank/DDBJ databases">
        <authorList>
            <person name="Kox A.R. M."/>
        </authorList>
    </citation>
    <scope>NUCLEOTIDE SEQUENCE [LARGE SCALE GENOMIC DNA]</scope>
    <source>
        <strain evidence="1">MTUNDRAET4 annotated genome</strain>
    </source>
</reference>
<name>A0A4U8Z2U1_METTU</name>
<proteinExistence type="predicted"/>
<dbReference type="GO" id="GO:0005524">
    <property type="term" value="F:ATP binding"/>
    <property type="evidence" value="ECO:0007669"/>
    <property type="project" value="InterPro"/>
</dbReference>
<evidence type="ECO:0000313" key="2">
    <source>
        <dbReference type="Proteomes" id="UP000294360"/>
    </source>
</evidence>
<accession>A0A4U8Z2U1</accession>
<sequence>MSEAEPNEIAKAFIASCRDEIEAPKPGNVHIFADGHGMTVDHFLRSAEVAAEPLCRPFSTVGARILGAVEATALSVGLNTNLGIILLCAPLAAAADFKTASPAERAPGQRNQEDEFRQSLKRILGGLTREDAQSAFDAIVRAAPAGLGQSGRHDVRAPAETTLLDAMKEAASRDRIAYQYASDFSDVFTIGANALAAAREKAWPAPWPVVAVYLSFLAGIFDSHITRKNGLDAALVVQNAAIDIRERFMAQTDPADSLGDLLDFDRRLKATGLNPGTSADLTVATLFADRLILS</sequence>
<evidence type="ECO:0000313" key="1">
    <source>
        <dbReference type="EMBL" id="VFU09612.1"/>
    </source>
</evidence>
<gene>
    <name evidence="1" type="ORF">MTUNDRAET4_2725</name>
</gene>
<organism evidence="1 2">
    <name type="scientific">Methylocella tundrae</name>
    <dbReference type="NCBI Taxonomy" id="227605"/>
    <lineage>
        <taxon>Bacteria</taxon>
        <taxon>Pseudomonadati</taxon>
        <taxon>Pseudomonadota</taxon>
        <taxon>Alphaproteobacteria</taxon>
        <taxon>Hyphomicrobiales</taxon>
        <taxon>Beijerinckiaceae</taxon>
        <taxon>Methylocella</taxon>
    </lineage>
</organism>
<dbReference type="KEGG" id="mtun:MTUNDRAET4_2725"/>
<dbReference type="Proteomes" id="UP000294360">
    <property type="component" value="Chromosome"/>
</dbReference>
<dbReference type="PANTHER" id="PTHR42280">
    <property type="entry name" value="CITG FAMILY PROTEIN"/>
    <property type="match status" value="1"/>
</dbReference>
<dbReference type="PANTHER" id="PTHR42280:SF1">
    <property type="entry name" value="CITG FAMILY PROTEIN"/>
    <property type="match status" value="1"/>
</dbReference>
<dbReference type="Pfam" id="PF01874">
    <property type="entry name" value="CitG"/>
    <property type="match status" value="1"/>
</dbReference>
<dbReference type="RefSeq" id="WP_134490032.1">
    <property type="nucleotide sequence ID" value="NZ_CP139089.1"/>
</dbReference>
<dbReference type="Gene3D" id="1.10.4200.10">
    <property type="entry name" value="Triphosphoribosyl-dephospho-CoA protein"/>
    <property type="match status" value="1"/>
</dbReference>
<protein>
    <submittedName>
        <fullName evidence="1">Triphosphoribosyl-dephospho-CoA protein</fullName>
    </submittedName>
</protein>
<dbReference type="AlphaFoldDB" id="A0A4U8Z2U1"/>
<dbReference type="EMBL" id="LR536450">
    <property type="protein sequence ID" value="VFU09612.1"/>
    <property type="molecule type" value="Genomic_DNA"/>
</dbReference>
<dbReference type="GO" id="GO:0046917">
    <property type="term" value="F:triphosphoribosyl-dephospho-CoA synthase activity"/>
    <property type="evidence" value="ECO:0007669"/>
    <property type="project" value="InterPro"/>
</dbReference>
<dbReference type="InterPro" id="IPR002736">
    <property type="entry name" value="CitG"/>
</dbReference>
<dbReference type="OrthoDB" id="8525901at2"/>